<keyword evidence="4" id="KW-0132">Cell division</keyword>
<evidence type="ECO:0000256" key="10">
    <source>
        <dbReference type="ARBA" id="ARBA00038367"/>
    </source>
</evidence>
<dbReference type="GO" id="GO:0009252">
    <property type="term" value="P:peptidoglycan biosynthetic process"/>
    <property type="evidence" value="ECO:0007669"/>
    <property type="project" value="UniProtKB-KW"/>
</dbReference>
<sequence length="441" mass="48156">MSIIHIDGGTPLIGNVKLSGAKNSILKLIPAAMFSNEDIVIDNVPQVTGVLEYVTLIKSMGARAEWISSNRLILNGSSINTYEIPYAFGREYRVAALLAVPIVYRFGKAIIPQPHTPKGSLSISRWMEAWKSLGLNVEVDDKYIKVESGNIAAANISFKVSTHTGTDNAIISSLFAPGETTINNAAEEPEVDDLIEFVNMIGGDVKRIEPRKIRVNGRNVFKGGKFTVQSDKNEAVYFAVQAVLTKGNITIQKVDKTHLTSFINVITKMKCKYEVSKDELRVWSGGEQLEPVTVTTSPAPGFVTDWQPLMVLLSTQAVGEGLVHDTVYTDRFDHIKDLNRMGAKIELFKPSEVGMRAVISDESYDIERFGEPTTVAKITGPSRLKGTKMHLSDPVSATTLISAACSAEGRSEISGIETLEILNENILDKTADLGAKITLIE</sequence>
<dbReference type="AlphaFoldDB" id="A0A0G0X7F4"/>
<dbReference type="SUPFAM" id="SSF55205">
    <property type="entry name" value="EPT/RTPC-like"/>
    <property type="match status" value="1"/>
</dbReference>
<dbReference type="InterPro" id="IPR050068">
    <property type="entry name" value="MurA_subfamily"/>
</dbReference>
<dbReference type="Gene3D" id="3.65.10.10">
    <property type="entry name" value="Enolpyruvate transferase domain"/>
    <property type="match status" value="2"/>
</dbReference>
<reference evidence="17 18" key="1">
    <citation type="journal article" date="2015" name="Nature">
        <title>rRNA introns, odd ribosomes, and small enigmatic genomes across a large radiation of phyla.</title>
        <authorList>
            <person name="Brown C.T."/>
            <person name="Hug L.A."/>
            <person name="Thomas B.C."/>
            <person name="Sharon I."/>
            <person name="Castelle C.J."/>
            <person name="Singh A."/>
            <person name="Wilkins M.J."/>
            <person name="Williams K.H."/>
            <person name="Banfield J.F."/>
        </authorList>
    </citation>
    <scope>NUCLEOTIDE SEQUENCE [LARGE SCALE GENOMIC DNA]</scope>
</reference>
<evidence type="ECO:0000256" key="15">
    <source>
        <dbReference type="ARBA" id="ARBA00047527"/>
    </source>
</evidence>
<keyword evidence="3" id="KW-0963">Cytoplasm</keyword>
<dbReference type="GO" id="GO:0008360">
    <property type="term" value="P:regulation of cell shape"/>
    <property type="evidence" value="ECO:0007669"/>
    <property type="project" value="UniProtKB-KW"/>
</dbReference>
<comment type="catalytic activity">
    <reaction evidence="15">
        <text>phosphoenolpyruvate + UDP-N-acetyl-alpha-D-glucosamine = UDP-N-acetyl-3-O-(1-carboxyvinyl)-alpha-D-glucosamine + phosphate</text>
        <dbReference type="Rhea" id="RHEA:18681"/>
        <dbReference type="ChEBI" id="CHEBI:43474"/>
        <dbReference type="ChEBI" id="CHEBI:57705"/>
        <dbReference type="ChEBI" id="CHEBI:58702"/>
        <dbReference type="ChEBI" id="CHEBI:68483"/>
        <dbReference type="EC" id="2.5.1.7"/>
    </reaction>
</comment>
<evidence type="ECO:0000256" key="5">
    <source>
        <dbReference type="ARBA" id="ARBA00022679"/>
    </source>
</evidence>
<comment type="subcellular location">
    <subcellularLocation>
        <location evidence="1">Cytoplasm</location>
    </subcellularLocation>
</comment>
<evidence type="ECO:0000256" key="14">
    <source>
        <dbReference type="ARBA" id="ARBA00042842"/>
    </source>
</evidence>
<evidence type="ECO:0000256" key="1">
    <source>
        <dbReference type="ARBA" id="ARBA00004496"/>
    </source>
</evidence>
<evidence type="ECO:0000259" key="16">
    <source>
        <dbReference type="Pfam" id="PF00275"/>
    </source>
</evidence>
<dbReference type="PANTHER" id="PTHR43783:SF1">
    <property type="entry name" value="UDP-N-ACETYLGLUCOSAMINE 1-CARBOXYVINYLTRANSFERASE"/>
    <property type="match status" value="1"/>
</dbReference>
<dbReference type="EMBL" id="LCCA01000040">
    <property type="protein sequence ID" value="KKS20870.1"/>
    <property type="molecule type" value="Genomic_DNA"/>
</dbReference>
<evidence type="ECO:0000256" key="11">
    <source>
        <dbReference type="ARBA" id="ARBA00039108"/>
    </source>
</evidence>
<dbReference type="NCBIfam" id="NF006873">
    <property type="entry name" value="PRK09369.1"/>
    <property type="match status" value="1"/>
</dbReference>
<keyword evidence="7" id="KW-0573">Peptidoglycan synthesis</keyword>
<dbReference type="Pfam" id="PF00275">
    <property type="entry name" value="EPSP_synthase"/>
    <property type="match status" value="1"/>
</dbReference>
<dbReference type="STRING" id="1619103.UU80_C0040G0003"/>
<gene>
    <name evidence="17" type="ORF">UU80_C0040G0003</name>
</gene>
<dbReference type="EC" id="2.5.1.7" evidence="11"/>
<feature type="domain" description="Enolpyruvate transferase" evidence="16">
    <location>
        <begin position="7"/>
        <end position="348"/>
    </location>
</feature>
<evidence type="ECO:0000256" key="9">
    <source>
        <dbReference type="ARBA" id="ARBA00023316"/>
    </source>
</evidence>
<dbReference type="GO" id="GO:0005737">
    <property type="term" value="C:cytoplasm"/>
    <property type="evidence" value="ECO:0007669"/>
    <property type="project" value="UniProtKB-SubCell"/>
</dbReference>
<evidence type="ECO:0000256" key="6">
    <source>
        <dbReference type="ARBA" id="ARBA00022960"/>
    </source>
</evidence>
<dbReference type="Proteomes" id="UP000034920">
    <property type="component" value="Unassembled WGS sequence"/>
</dbReference>
<protein>
    <recommendedName>
        <fullName evidence="12">UDP-N-acetylglucosamine 1-carboxyvinyltransferase</fullName>
        <ecNumber evidence="11">2.5.1.7</ecNumber>
    </recommendedName>
    <alternativeName>
        <fullName evidence="13">Enoylpyruvate transferase</fullName>
    </alternativeName>
    <alternativeName>
        <fullName evidence="14">UDP-N-acetylglucosamine enolpyruvyl transferase</fullName>
    </alternativeName>
</protein>
<dbReference type="InterPro" id="IPR001986">
    <property type="entry name" value="Enolpyruvate_Tfrase_dom"/>
</dbReference>
<comment type="caution">
    <text evidence="17">The sequence shown here is derived from an EMBL/GenBank/DDBJ whole genome shotgun (WGS) entry which is preliminary data.</text>
</comment>
<evidence type="ECO:0000256" key="8">
    <source>
        <dbReference type="ARBA" id="ARBA00023306"/>
    </source>
</evidence>
<dbReference type="GO" id="GO:0051301">
    <property type="term" value="P:cell division"/>
    <property type="evidence" value="ECO:0007669"/>
    <property type="project" value="UniProtKB-KW"/>
</dbReference>
<dbReference type="GO" id="GO:0071555">
    <property type="term" value="P:cell wall organization"/>
    <property type="evidence" value="ECO:0007669"/>
    <property type="project" value="UniProtKB-KW"/>
</dbReference>
<keyword evidence="5 17" id="KW-0808">Transferase</keyword>
<evidence type="ECO:0000313" key="18">
    <source>
        <dbReference type="Proteomes" id="UP000034920"/>
    </source>
</evidence>
<keyword evidence="9" id="KW-0961">Cell wall biogenesis/degradation</keyword>
<evidence type="ECO:0000256" key="2">
    <source>
        <dbReference type="ARBA" id="ARBA00004752"/>
    </source>
</evidence>
<keyword evidence="8" id="KW-0131">Cell cycle</keyword>
<dbReference type="InterPro" id="IPR036968">
    <property type="entry name" value="Enolpyruvate_Tfrase_sf"/>
</dbReference>
<comment type="pathway">
    <text evidence="2">Cell wall biogenesis; peptidoglycan biosynthesis.</text>
</comment>
<comment type="similarity">
    <text evidence="10">Belongs to the EPSP synthase family. MurA subfamily.</text>
</comment>
<accession>A0A0G0X7F4</accession>
<proteinExistence type="inferred from homology"/>
<evidence type="ECO:0000256" key="7">
    <source>
        <dbReference type="ARBA" id="ARBA00022984"/>
    </source>
</evidence>
<evidence type="ECO:0000256" key="12">
    <source>
        <dbReference type="ARBA" id="ARBA00039754"/>
    </source>
</evidence>
<dbReference type="GO" id="GO:0008760">
    <property type="term" value="F:UDP-N-acetylglucosamine 1-carboxyvinyltransferase activity"/>
    <property type="evidence" value="ECO:0007669"/>
    <property type="project" value="UniProtKB-EC"/>
</dbReference>
<evidence type="ECO:0000313" key="17">
    <source>
        <dbReference type="EMBL" id="KKS20870.1"/>
    </source>
</evidence>
<evidence type="ECO:0000256" key="4">
    <source>
        <dbReference type="ARBA" id="ARBA00022618"/>
    </source>
</evidence>
<keyword evidence="6" id="KW-0133">Cell shape</keyword>
<dbReference type="InterPro" id="IPR013792">
    <property type="entry name" value="RNA3'P_cycl/enolpyr_Trfase_a/b"/>
</dbReference>
<name>A0A0G0X7F4_UNCKA</name>
<dbReference type="PANTHER" id="PTHR43783">
    <property type="entry name" value="UDP-N-ACETYLGLUCOSAMINE 1-CARBOXYVINYLTRANSFERASE"/>
    <property type="match status" value="1"/>
</dbReference>
<evidence type="ECO:0000256" key="13">
    <source>
        <dbReference type="ARBA" id="ARBA00042443"/>
    </source>
</evidence>
<evidence type="ECO:0000256" key="3">
    <source>
        <dbReference type="ARBA" id="ARBA00022490"/>
    </source>
</evidence>
<organism evidence="17 18">
    <name type="scientific">candidate division WWE3 bacterium GW2011_GWA1_41_8</name>
    <dbReference type="NCBI Taxonomy" id="1619103"/>
    <lineage>
        <taxon>Bacteria</taxon>
        <taxon>Katanobacteria</taxon>
    </lineage>
</organism>